<accession>A0A1P8WSA5</accession>
<dbReference type="Proteomes" id="UP000187735">
    <property type="component" value="Chromosome"/>
</dbReference>
<keyword evidence="1" id="KW-0472">Membrane</keyword>
<organism evidence="2 3">
    <name type="scientific">Fuerstiella marisgermanici</name>
    <dbReference type="NCBI Taxonomy" id="1891926"/>
    <lineage>
        <taxon>Bacteria</taxon>
        <taxon>Pseudomonadati</taxon>
        <taxon>Planctomycetota</taxon>
        <taxon>Planctomycetia</taxon>
        <taxon>Planctomycetales</taxon>
        <taxon>Planctomycetaceae</taxon>
        <taxon>Fuerstiella</taxon>
    </lineage>
</organism>
<protein>
    <submittedName>
        <fullName evidence="2">Uncharacterized protein</fullName>
    </submittedName>
</protein>
<sequence>MLFWIREIVGWALVLGSVVLIWIGIRFLKDPSPPQFVEASITMFTALAVMRFGLMLVRVSTAARICLNERDR</sequence>
<dbReference type="OrthoDB" id="291078at2"/>
<feature type="transmembrane region" description="Helical" evidence="1">
    <location>
        <begin position="9"/>
        <end position="28"/>
    </location>
</feature>
<gene>
    <name evidence="2" type="ORF">Fuma_06616</name>
</gene>
<proteinExistence type="predicted"/>
<evidence type="ECO:0000256" key="1">
    <source>
        <dbReference type="SAM" id="Phobius"/>
    </source>
</evidence>
<evidence type="ECO:0000313" key="3">
    <source>
        <dbReference type="Proteomes" id="UP000187735"/>
    </source>
</evidence>
<name>A0A1P8WSA5_9PLAN</name>
<dbReference type="KEGG" id="fmr:Fuma_06616"/>
<evidence type="ECO:0000313" key="2">
    <source>
        <dbReference type="EMBL" id="APZ96940.1"/>
    </source>
</evidence>
<dbReference type="AlphaFoldDB" id="A0A1P8WSA5"/>
<dbReference type="RefSeq" id="WP_077027900.1">
    <property type="nucleotide sequence ID" value="NZ_CP017641.1"/>
</dbReference>
<keyword evidence="3" id="KW-1185">Reference proteome</keyword>
<reference evidence="2 3" key="1">
    <citation type="journal article" date="2016" name="Front. Microbiol.">
        <title>Fuerstia marisgermanicae gen. nov., sp. nov., an Unusual Member of the Phylum Planctomycetes from the German Wadden Sea.</title>
        <authorList>
            <person name="Kohn T."/>
            <person name="Heuer A."/>
            <person name="Jogler M."/>
            <person name="Vollmers J."/>
            <person name="Boedeker C."/>
            <person name="Bunk B."/>
            <person name="Rast P."/>
            <person name="Borchert D."/>
            <person name="Glockner I."/>
            <person name="Freese H.M."/>
            <person name="Klenk H.P."/>
            <person name="Overmann J."/>
            <person name="Kaster A.K."/>
            <person name="Rohde M."/>
            <person name="Wiegand S."/>
            <person name="Jogler C."/>
        </authorList>
    </citation>
    <scope>NUCLEOTIDE SEQUENCE [LARGE SCALE GENOMIC DNA]</scope>
    <source>
        <strain evidence="2 3">NH11</strain>
    </source>
</reference>
<keyword evidence="1" id="KW-1133">Transmembrane helix</keyword>
<dbReference type="STRING" id="1891926.Fuma_06616"/>
<keyword evidence="1" id="KW-0812">Transmembrane</keyword>
<dbReference type="EMBL" id="CP017641">
    <property type="protein sequence ID" value="APZ96940.1"/>
    <property type="molecule type" value="Genomic_DNA"/>
</dbReference>
<feature type="transmembrane region" description="Helical" evidence="1">
    <location>
        <begin position="40"/>
        <end position="67"/>
    </location>
</feature>